<evidence type="ECO:0000313" key="18">
    <source>
        <dbReference type="Proteomes" id="UP000005631"/>
    </source>
</evidence>
<dbReference type="STRING" id="926562.Oweho_3148"/>
<comment type="cofactor">
    <cofactor evidence="1">
        <name>pyridoxal 5'-phosphate</name>
        <dbReference type="ChEBI" id="CHEBI:597326"/>
    </cofactor>
</comment>
<dbReference type="GO" id="GO:0009099">
    <property type="term" value="P:L-valine biosynthetic process"/>
    <property type="evidence" value="ECO:0007669"/>
    <property type="project" value="UniProtKB-UniPathway"/>
</dbReference>
<keyword evidence="9" id="KW-0028">Amino-acid biosynthesis</keyword>
<keyword evidence="18" id="KW-1185">Reference proteome</keyword>
<dbReference type="UniPathway" id="UPA00049">
    <property type="reaction ID" value="UER00062"/>
</dbReference>
<comment type="pathway">
    <text evidence="3">Amino-acid biosynthesis; L-isoleucine biosynthesis; L-isoleucine from 2-oxobutanoate: step 4/4.</text>
</comment>
<organism evidence="17 18">
    <name type="scientific">Owenweeksia hongkongensis (strain DSM 17368 / CIP 108786 / JCM 12287 / NRRL B-23963 / UST20020801)</name>
    <dbReference type="NCBI Taxonomy" id="926562"/>
    <lineage>
        <taxon>Bacteria</taxon>
        <taxon>Pseudomonadati</taxon>
        <taxon>Bacteroidota</taxon>
        <taxon>Flavobacteriia</taxon>
        <taxon>Flavobacteriales</taxon>
        <taxon>Owenweeksiaceae</taxon>
        <taxon>Owenweeksia</taxon>
    </lineage>
</organism>
<gene>
    <name evidence="17" type="ordered locus">Oweho_3148</name>
</gene>
<evidence type="ECO:0000256" key="3">
    <source>
        <dbReference type="ARBA" id="ARBA00004824"/>
    </source>
</evidence>
<keyword evidence="8 17" id="KW-0032">Aminotransferase</keyword>
<dbReference type="SUPFAM" id="SSF56752">
    <property type="entry name" value="D-aminoacid aminotransferase-like PLP-dependent enzymes"/>
    <property type="match status" value="1"/>
</dbReference>
<comment type="function">
    <text evidence="2">Acts on leucine, isoleucine and valine.</text>
</comment>
<evidence type="ECO:0000256" key="11">
    <source>
        <dbReference type="ARBA" id="ARBA00022898"/>
    </source>
</evidence>
<dbReference type="InterPro" id="IPR033939">
    <property type="entry name" value="BCAT_family"/>
</dbReference>
<evidence type="ECO:0000256" key="14">
    <source>
        <dbReference type="ARBA" id="ARBA00048798"/>
    </source>
</evidence>
<evidence type="ECO:0000256" key="13">
    <source>
        <dbReference type="ARBA" id="ARBA00048212"/>
    </source>
</evidence>
<dbReference type="InterPro" id="IPR001544">
    <property type="entry name" value="Aminotrans_IV"/>
</dbReference>
<dbReference type="InterPro" id="IPR036038">
    <property type="entry name" value="Aminotransferase-like"/>
</dbReference>
<dbReference type="PANTHER" id="PTHR11825">
    <property type="entry name" value="SUBGROUP IIII AMINOTRANSFERASE"/>
    <property type="match status" value="1"/>
</dbReference>
<comment type="catalytic activity">
    <reaction evidence="13">
        <text>L-valine + 2-oxoglutarate = 3-methyl-2-oxobutanoate + L-glutamate</text>
        <dbReference type="Rhea" id="RHEA:24813"/>
        <dbReference type="ChEBI" id="CHEBI:11851"/>
        <dbReference type="ChEBI" id="CHEBI:16810"/>
        <dbReference type="ChEBI" id="CHEBI:29985"/>
        <dbReference type="ChEBI" id="CHEBI:57762"/>
        <dbReference type="EC" id="2.6.1.42"/>
    </reaction>
</comment>
<evidence type="ECO:0000256" key="7">
    <source>
        <dbReference type="ARBA" id="ARBA00013053"/>
    </source>
</evidence>
<dbReference type="HOGENOM" id="CLU_031922_0_2_10"/>
<comment type="catalytic activity">
    <reaction evidence="14">
        <text>L-isoleucine + 2-oxoglutarate = (S)-3-methyl-2-oxopentanoate + L-glutamate</text>
        <dbReference type="Rhea" id="RHEA:24801"/>
        <dbReference type="ChEBI" id="CHEBI:16810"/>
        <dbReference type="ChEBI" id="CHEBI:29985"/>
        <dbReference type="ChEBI" id="CHEBI:35146"/>
        <dbReference type="ChEBI" id="CHEBI:58045"/>
        <dbReference type="EC" id="2.6.1.42"/>
    </reaction>
</comment>
<evidence type="ECO:0000256" key="10">
    <source>
        <dbReference type="ARBA" id="ARBA00022679"/>
    </source>
</evidence>
<evidence type="ECO:0000256" key="2">
    <source>
        <dbReference type="ARBA" id="ARBA00003109"/>
    </source>
</evidence>
<evidence type="ECO:0000256" key="6">
    <source>
        <dbReference type="ARBA" id="ARBA00009320"/>
    </source>
</evidence>
<evidence type="ECO:0000256" key="9">
    <source>
        <dbReference type="ARBA" id="ARBA00022605"/>
    </source>
</evidence>
<dbReference type="Pfam" id="PF01063">
    <property type="entry name" value="Aminotran_4"/>
    <property type="match status" value="1"/>
</dbReference>
<evidence type="ECO:0000256" key="16">
    <source>
        <dbReference type="PIRSR" id="PIRSR006468-1"/>
    </source>
</evidence>
<name>G8R375_OWEHD</name>
<dbReference type="eggNOG" id="COG0115">
    <property type="taxonomic scope" value="Bacteria"/>
</dbReference>
<dbReference type="GO" id="GO:0004084">
    <property type="term" value="F:branched-chain-amino-acid transaminase activity"/>
    <property type="evidence" value="ECO:0007669"/>
    <property type="project" value="UniProtKB-EC"/>
</dbReference>
<evidence type="ECO:0000256" key="12">
    <source>
        <dbReference type="ARBA" id="ARBA00023304"/>
    </source>
</evidence>
<dbReference type="GO" id="GO:0009097">
    <property type="term" value="P:isoleucine biosynthetic process"/>
    <property type="evidence" value="ECO:0007669"/>
    <property type="project" value="UniProtKB-UniPathway"/>
</dbReference>
<dbReference type="RefSeq" id="WP_014203447.1">
    <property type="nucleotide sequence ID" value="NC_016599.1"/>
</dbReference>
<dbReference type="NCBIfam" id="TIGR01123">
    <property type="entry name" value="ilvE_II"/>
    <property type="match status" value="1"/>
</dbReference>
<dbReference type="PANTHER" id="PTHR11825:SF44">
    <property type="entry name" value="BRANCHED-CHAIN-AMINO-ACID AMINOTRANSFERASE"/>
    <property type="match status" value="1"/>
</dbReference>
<dbReference type="EMBL" id="CP003156">
    <property type="protein sequence ID" value="AEV34100.1"/>
    <property type="molecule type" value="Genomic_DNA"/>
</dbReference>
<dbReference type="Gene3D" id="3.30.470.10">
    <property type="match status" value="1"/>
</dbReference>
<dbReference type="InterPro" id="IPR005786">
    <property type="entry name" value="B_amino_transII"/>
</dbReference>
<dbReference type="OrthoDB" id="9804984at2"/>
<sequence>MKITRIDKSRIDQADLENPVFGTQFSDHMLVCKYKNGKWEEPEIKPYGPMSFTPALHTLHYGQALFEGQKAYYMSDGTIGIFRPEMNAKRLNHSAKRMFMPEFPEDLFVDGLKQLVEIDRAWVPKKEGYSLYLRPFMFGSSEFVAARPSEEYIFCVVMSPVGPYYAGEVKVKVEETYTRSASGGVGSTKCAGNYGGAFFATDQARKEGYTQVIWTDHKNHELIEESGTMNVGFVIGDTFITPPLSDRILAGITRDSILTLLRDTDIVKNVEERPIKVEEVIAAAEAGTLKEVFGMGTAAVVSQISTIGFRGTDYKIETPKDGYAMKIKKALTAIRMGDADDKYNWMVRL</sequence>
<comment type="catalytic activity">
    <reaction evidence="15">
        <text>L-leucine + 2-oxoglutarate = 4-methyl-2-oxopentanoate + L-glutamate</text>
        <dbReference type="Rhea" id="RHEA:18321"/>
        <dbReference type="ChEBI" id="CHEBI:16810"/>
        <dbReference type="ChEBI" id="CHEBI:17865"/>
        <dbReference type="ChEBI" id="CHEBI:29985"/>
        <dbReference type="ChEBI" id="CHEBI:57427"/>
        <dbReference type="EC" id="2.6.1.42"/>
    </reaction>
</comment>
<dbReference type="AlphaFoldDB" id="G8R375"/>
<evidence type="ECO:0000256" key="8">
    <source>
        <dbReference type="ARBA" id="ARBA00022576"/>
    </source>
</evidence>
<dbReference type="EC" id="2.6.1.42" evidence="7"/>
<dbReference type="KEGG" id="oho:Oweho_3148"/>
<evidence type="ECO:0000313" key="17">
    <source>
        <dbReference type="EMBL" id="AEV34100.1"/>
    </source>
</evidence>
<dbReference type="UniPathway" id="UPA00047">
    <property type="reaction ID" value="UER00058"/>
</dbReference>
<dbReference type="InterPro" id="IPR043131">
    <property type="entry name" value="BCAT-like_N"/>
</dbReference>
<dbReference type="UniPathway" id="UPA00048">
    <property type="reaction ID" value="UER00073"/>
</dbReference>
<dbReference type="PATRIC" id="fig|926562.3.peg.3169"/>
<keyword evidence="11" id="KW-0663">Pyridoxal phosphate</keyword>
<comment type="similarity">
    <text evidence="6">Belongs to the class-IV pyridoxal-phosphate-dependent aminotransferase family.</text>
</comment>
<dbReference type="CDD" id="cd01557">
    <property type="entry name" value="BCAT_beta_family"/>
    <property type="match status" value="1"/>
</dbReference>
<evidence type="ECO:0000256" key="5">
    <source>
        <dbReference type="ARBA" id="ARBA00005072"/>
    </source>
</evidence>
<dbReference type="PIRSF" id="PIRSF006468">
    <property type="entry name" value="BCAT1"/>
    <property type="match status" value="1"/>
</dbReference>
<dbReference type="Gene3D" id="3.20.10.10">
    <property type="entry name" value="D-amino Acid Aminotransferase, subunit A, domain 2"/>
    <property type="match status" value="1"/>
</dbReference>
<comment type="pathway">
    <text evidence="5">Amino-acid biosynthesis; L-leucine biosynthesis; L-leucine from 3-methyl-2-oxobutanoate: step 4/4.</text>
</comment>
<keyword evidence="10 17" id="KW-0808">Transferase</keyword>
<comment type="pathway">
    <text evidence="4">Amino-acid biosynthesis; L-valine biosynthesis; L-valine from pyruvate: step 4/4.</text>
</comment>
<dbReference type="InterPro" id="IPR043132">
    <property type="entry name" value="BCAT-like_C"/>
</dbReference>
<evidence type="ECO:0000256" key="1">
    <source>
        <dbReference type="ARBA" id="ARBA00001933"/>
    </source>
</evidence>
<feature type="modified residue" description="N6-(pyridoxal phosphate)lysine" evidence="16">
    <location>
        <position position="189"/>
    </location>
</feature>
<dbReference type="GO" id="GO:0009098">
    <property type="term" value="P:L-leucine biosynthetic process"/>
    <property type="evidence" value="ECO:0007669"/>
    <property type="project" value="UniProtKB-UniPathway"/>
</dbReference>
<keyword evidence="12" id="KW-0100">Branched-chain amino acid biosynthesis</keyword>
<reference evidence="17 18" key="1">
    <citation type="journal article" date="2012" name="Stand. Genomic Sci.">
        <title>Genome sequence of the orange-pigmented seawater bacterium Owenweeksia hongkongensis type strain (UST20020801(T)).</title>
        <authorList>
            <person name="Riedel T."/>
            <person name="Held B."/>
            <person name="Nolan M."/>
            <person name="Lucas S."/>
            <person name="Lapidus A."/>
            <person name="Tice H."/>
            <person name="Del Rio T.G."/>
            <person name="Cheng J.F."/>
            <person name="Han C."/>
            <person name="Tapia R."/>
            <person name="Goodwin L.A."/>
            <person name="Pitluck S."/>
            <person name="Liolios K."/>
            <person name="Mavromatis K."/>
            <person name="Pagani I."/>
            <person name="Ivanova N."/>
            <person name="Mikhailova N."/>
            <person name="Pati A."/>
            <person name="Chen A."/>
            <person name="Palaniappan K."/>
            <person name="Rohde M."/>
            <person name="Tindall B.J."/>
            <person name="Detter J.C."/>
            <person name="Goker M."/>
            <person name="Woyke T."/>
            <person name="Bristow J."/>
            <person name="Eisen J.A."/>
            <person name="Markowitz V."/>
            <person name="Hugenholtz P."/>
            <person name="Klenk H.P."/>
            <person name="Kyrpides N.C."/>
        </authorList>
    </citation>
    <scope>NUCLEOTIDE SEQUENCE</scope>
    <source>
        <strain evidence="18">DSM 17368 / JCM 12287 / NRRL B-23963</strain>
    </source>
</reference>
<protein>
    <recommendedName>
        <fullName evidence="7">branched-chain-amino-acid transaminase</fullName>
        <ecNumber evidence="7">2.6.1.42</ecNumber>
    </recommendedName>
</protein>
<evidence type="ECO:0000256" key="4">
    <source>
        <dbReference type="ARBA" id="ARBA00004931"/>
    </source>
</evidence>
<proteinExistence type="inferred from homology"/>
<evidence type="ECO:0000256" key="15">
    <source>
        <dbReference type="ARBA" id="ARBA00049229"/>
    </source>
</evidence>
<accession>G8R375</accession>
<dbReference type="Proteomes" id="UP000005631">
    <property type="component" value="Chromosome"/>
</dbReference>
<dbReference type="NCBIfam" id="NF009897">
    <property type="entry name" value="PRK13357.1"/>
    <property type="match status" value="1"/>
</dbReference>